<dbReference type="EMBL" id="GIKN01008139">
    <property type="protein sequence ID" value="NIE50412.1"/>
    <property type="molecule type" value="Transcribed_RNA"/>
</dbReference>
<organism evidence="1">
    <name type="scientific">Rhipicephalus microplus</name>
    <name type="common">Cattle tick</name>
    <name type="synonym">Boophilus microplus</name>
    <dbReference type="NCBI Taxonomy" id="6941"/>
    <lineage>
        <taxon>Eukaryota</taxon>
        <taxon>Metazoa</taxon>
        <taxon>Ecdysozoa</taxon>
        <taxon>Arthropoda</taxon>
        <taxon>Chelicerata</taxon>
        <taxon>Arachnida</taxon>
        <taxon>Acari</taxon>
        <taxon>Parasitiformes</taxon>
        <taxon>Ixodida</taxon>
        <taxon>Ixodoidea</taxon>
        <taxon>Ixodidae</taxon>
        <taxon>Rhipicephalinae</taxon>
        <taxon>Rhipicephalus</taxon>
        <taxon>Boophilus</taxon>
    </lineage>
</organism>
<accession>A0A6G5AHD7</accession>
<name>A0A6G5AHD7_RHIMP</name>
<reference evidence="1" key="1">
    <citation type="submission" date="2020-03" db="EMBL/GenBank/DDBJ databases">
        <title>A transcriptome and proteome of the tick Rhipicephalus microplus shaped by the genetic composition of its hosts and developmental stage.</title>
        <authorList>
            <person name="Garcia G.R."/>
            <person name="Ribeiro J.M.C."/>
            <person name="Maruyama S.R."/>
            <person name="Gardinasse L.G."/>
            <person name="Nelson K."/>
            <person name="Ferreira B.R."/>
            <person name="Andrade T.G."/>
            <person name="Santos I.K.F.M."/>
        </authorList>
    </citation>
    <scope>NUCLEOTIDE SEQUENCE</scope>
    <source>
        <strain evidence="1">NSGR</strain>
        <tissue evidence="1">Salivary glands</tissue>
    </source>
</reference>
<evidence type="ECO:0000313" key="1">
    <source>
        <dbReference type="EMBL" id="NIE50412.1"/>
    </source>
</evidence>
<dbReference type="AlphaFoldDB" id="A0A6G5AHD7"/>
<proteinExistence type="predicted"/>
<protein>
    <submittedName>
        <fullName evidence="1">Uncharacterized protein</fullName>
    </submittedName>
</protein>
<sequence length="91" mass="10414">MKTFLANAFAVVRLRRSKNFTSSAAIRMPPSVPLNHYLVFQKPTEQKRGLVLLFHASLFRRLACVEHSNFFKVKAPAISRHTMKCTKKEPA</sequence>